<protein>
    <submittedName>
        <fullName evidence="1">Lysine biosynthesis protein LysW</fullName>
    </submittedName>
</protein>
<dbReference type="Gene3D" id="2.20.28.160">
    <property type="match status" value="1"/>
</dbReference>
<dbReference type="PANTHER" id="PTHR40393">
    <property type="entry name" value="LYSINE BIOSYNTHESIS PROTEIN-RELATED-RELATED"/>
    <property type="match status" value="1"/>
</dbReference>
<evidence type="ECO:0000313" key="1">
    <source>
        <dbReference type="EMBL" id="HHH99958.1"/>
    </source>
</evidence>
<organism evidence="1">
    <name type="scientific">Thermococcus litoralis</name>
    <dbReference type="NCBI Taxonomy" id="2265"/>
    <lineage>
        <taxon>Archaea</taxon>
        <taxon>Methanobacteriati</taxon>
        <taxon>Methanobacteriota</taxon>
        <taxon>Thermococci</taxon>
        <taxon>Thermococcales</taxon>
        <taxon>Thermococcaceae</taxon>
        <taxon>Thermococcus</taxon>
    </lineage>
</organism>
<comment type="caution">
    <text evidence="1">The sequence shown here is derived from an EMBL/GenBank/DDBJ whole genome shotgun (WGS) entry which is preliminary data.</text>
</comment>
<dbReference type="Pfam" id="PF21344">
    <property type="entry name" value="Zn_ribbon_LysW"/>
    <property type="match status" value="1"/>
</dbReference>
<gene>
    <name evidence="1" type="primary">lysW</name>
    <name evidence="1" type="ORF">ENL40_00505</name>
</gene>
<sequence>MVECPVCGVEIEIDNVEVHEIIECPVCSSEFEVVSLDPIILEELPEVEEDWGE</sequence>
<dbReference type="AlphaFoldDB" id="A0A7C5JVM2"/>
<name>A0A7C5JVM2_THELI</name>
<dbReference type="InterPro" id="IPR005906">
    <property type="entry name" value="LysW"/>
</dbReference>
<dbReference type="EMBL" id="DRTU01000024">
    <property type="protein sequence ID" value="HHH99958.1"/>
    <property type="molecule type" value="Genomic_DNA"/>
</dbReference>
<proteinExistence type="predicted"/>
<dbReference type="PANTHER" id="PTHR40393:SF1">
    <property type="entry name" value="LYSINE BIOSYNTHESIS PROTEIN-RELATED"/>
    <property type="match status" value="1"/>
</dbReference>
<dbReference type="NCBIfam" id="TIGR01206">
    <property type="entry name" value="lysW"/>
    <property type="match status" value="1"/>
</dbReference>
<reference evidence="1" key="1">
    <citation type="journal article" date="2020" name="mSystems">
        <title>Genome- and Community-Level Interaction Insights into Carbon Utilization and Element Cycling Functions of Hydrothermarchaeota in Hydrothermal Sediment.</title>
        <authorList>
            <person name="Zhou Z."/>
            <person name="Liu Y."/>
            <person name="Xu W."/>
            <person name="Pan J."/>
            <person name="Luo Z.H."/>
            <person name="Li M."/>
        </authorList>
    </citation>
    <scope>NUCLEOTIDE SEQUENCE [LARGE SCALE GENOMIC DNA]</scope>
    <source>
        <strain evidence="1">HyVt-93</strain>
    </source>
</reference>
<dbReference type="Proteomes" id="UP000886217">
    <property type="component" value="Unassembled WGS sequence"/>
</dbReference>
<accession>A0A7C5JVM2</accession>